<dbReference type="EMBL" id="FQXP01000003">
    <property type="protein sequence ID" value="SHH47807.1"/>
    <property type="molecule type" value="Genomic_DNA"/>
</dbReference>
<accession>A0A1M5TAJ9</accession>
<reference evidence="1 2" key="1">
    <citation type="submission" date="2016-11" db="EMBL/GenBank/DDBJ databases">
        <authorList>
            <person name="Jaros S."/>
            <person name="Januszkiewicz K."/>
            <person name="Wedrychowicz H."/>
        </authorList>
    </citation>
    <scope>NUCLEOTIDE SEQUENCE [LARGE SCALE GENOMIC DNA]</scope>
    <source>
        <strain evidence="1 2">DSM 3089</strain>
    </source>
</reference>
<evidence type="ECO:0000313" key="1">
    <source>
        <dbReference type="EMBL" id="SHH47807.1"/>
    </source>
</evidence>
<dbReference type="STRING" id="1121306.SAMN02745196_00500"/>
<protein>
    <submittedName>
        <fullName evidence="1">Uncharacterized protein</fullName>
    </submittedName>
</protein>
<proteinExistence type="predicted"/>
<gene>
    <name evidence="1" type="ORF">SAMN02745196_00500</name>
</gene>
<dbReference type="RefSeq" id="WP_072829715.1">
    <property type="nucleotide sequence ID" value="NZ_FQXP01000003.1"/>
</dbReference>
<dbReference type="AlphaFoldDB" id="A0A1M5TAJ9"/>
<evidence type="ECO:0000313" key="2">
    <source>
        <dbReference type="Proteomes" id="UP000184526"/>
    </source>
</evidence>
<keyword evidence="2" id="KW-1185">Reference proteome</keyword>
<name>A0A1M5TAJ9_9CLOT</name>
<organism evidence="1 2">
    <name type="scientific">Clostridium collagenovorans DSM 3089</name>
    <dbReference type="NCBI Taxonomy" id="1121306"/>
    <lineage>
        <taxon>Bacteria</taxon>
        <taxon>Bacillati</taxon>
        <taxon>Bacillota</taxon>
        <taxon>Clostridia</taxon>
        <taxon>Eubacteriales</taxon>
        <taxon>Clostridiaceae</taxon>
        <taxon>Clostridium</taxon>
    </lineage>
</organism>
<sequence length="144" mass="16912">MSNTLSMKVSSYIKATDIIINNIDKALGKAEALQFKRELEELKHSYEYQKSILSKEFLKEDKEINEEDEVWRSIINALESQETVVLKNDACILKYINTTYELSIKMQDELLKEFNYEDNNFYLDVTKALEATNKAIKPLKNYRK</sequence>
<dbReference type="Proteomes" id="UP000184526">
    <property type="component" value="Unassembled WGS sequence"/>
</dbReference>